<organism evidence="1">
    <name type="scientific">Candidatus Kentrum sp. LFY</name>
    <dbReference type="NCBI Taxonomy" id="2126342"/>
    <lineage>
        <taxon>Bacteria</taxon>
        <taxon>Pseudomonadati</taxon>
        <taxon>Pseudomonadota</taxon>
        <taxon>Gammaproteobacteria</taxon>
        <taxon>Candidatus Kentrum</taxon>
    </lineage>
</organism>
<reference evidence="1" key="1">
    <citation type="submission" date="2019-02" db="EMBL/GenBank/DDBJ databases">
        <authorList>
            <person name="Gruber-Vodicka R. H."/>
            <person name="Seah K. B. B."/>
        </authorList>
    </citation>
    <scope>NUCLEOTIDE SEQUENCE</scope>
    <source>
        <strain evidence="1">BECK_M7</strain>
    </source>
</reference>
<accession>A0A450UYL7</accession>
<sequence>MVARPGMSVSDETRILRGGRDLDIRKCSGKISESARGFDRGFREAVPEGNIEIISVEHVSASRQDPNGVFLA</sequence>
<dbReference type="EMBL" id="CAADFF010000104">
    <property type="protein sequence ID" value="VFJ97602.1"/>
    <property type="molecule type" value="Genomic_DNA"/>
</dbReference>
<name>A0A450UYL7_9GAMM</name>
<protein>
    <submittedName>
        <fullName evidence="1">Uncharacterized protein</fullName>
    </submittedName>
</protein>
<evidence type="ECO:0000313" key="1">
    <source>
        <dbReference type="EMBL" id="VFJ97602.1"/>
    </source>
</evidence>
<dbReference type="AlphaFoldDB" id="A0A450UYL7"/>
<proteinExistence type="predicted"/>
<gene>
    <name evidence="1" type="ORF">BECKLFY1418B_GA0070995_110413</name>
</gene>